<proteinExistence type="predicted"/>
<name>A0A8H6SRB1_9AGAR</name>
<feature type="domain" description="NADH:flavin oxidoreductase/NADH oxidase N-terminal" evidence="1">
    <location>
        <begin position="6"/>
        <end position="353"/>
    </location>
</feature>
<sequence>MAAKSLLTPVALGSTTLRNRIGMSALTRSRASGTVPNDVMREYYVQRARGGAGLIISEGVLITQQGTEWPEAPGIWSQAQIDGWKNIVDAVHAEGSKIYAQLWHLGRLNHPAAPEQIAAGVPVYGPSAIMARGGRFRHIPGVKDYVVPTELPDPKTIIALYKQAALNAKAAGFDGVEMHGANGYLIHQFLDSSANQRTDSYGGSPKNRTRFALEAVAAAQEVFGADVSIKLSPTGGNNDLGMPLPETVATFGHLLQQLEALPTKLAYVAFMRYNPLHDPIYPDADGKTRATQFDVITTFKPYLKQTPLWANSALSLEEALAYVADGTAAGVFFGLNWIAHPDLVKRIEHGKPLDNQIDFAHLYGAEGVDPALGYTDYKTAAY</sequence>
<gene>
    <name evidence="2" type="ORF">MIND_00576100</name>
</gene>
<dbReference type="GO" id="GO:0010181">
    <property type="term" value="F:FMN binding"/>
    <property type="evidence" value="ECO:0007669"/>
    <property type="project" value="InterPro"/>
</dbReference>
<keyword evidence="3" id="KW-1185">Reference proteome</keyword>
<evidence type="ECO:0000313" key="2">
    <source>
        <dbReference type="EMBL" id="KAF7303472.1"/>
    </source>
</evidence>
<dbReference type="PANTHER" id="PTHR22893">
    <property type="entry name" value="NADH OXIDOREDUCTASE-RELATED"/>
    <property type="match status" value="1"/>
</dbReference>
<comment type="caution">
    <text evidence="2">The sequence shown here is derived from an EMBL/GenBank/DDBJ whole genome shotgun (WGS) entry which is preliminary data.</text>
</comment>
<dbReference type="OrthoDB" id="276546at2759"/>
<dbReference type="EMBL" id="JACAZF010000005">
    <property type="protein sequence ID" value="KAF7303472.1"/>
    <property type="molecule type" value="Genomic_DNA"/>
</dbReference>
<dbReference type="CDD" id="cd02933">
    <property type="entry name" value="OYE_like_FMN"/>
    <property type="match status" value="1"/>
</dbReference>
<dbReference type="PANTHER" id="PTHR22893:SF91">
    <property type="entry name" value="NADPH DEHYDROGENASE 2-RELATED"/>
    <property type="match status" value="1"/>
</dbReference>
<dbReference type="GO" id="GO:0016491">
    <property type="term" value="F:oxidoreductase activity"/>
    <property type="evidence" value="ECO:0007669"/>
    <property type="project" value="InterPro"/>
</dbReference>
<protein>
    <submittedName>
        <fullName evidence="2">Oxidored-FMN domain-containing protein</fullName>
    </submittedName>
</protein>
<reference evidence="2" key="1">
    <citation type="submission" date="2020-05" db="EMBL/GenBank/DDBJ databases">
        <title>Mycena genomes resolve the evolution of fungal bioluminescence.</title>
        <authorList>
            <person name="Tsai I.J."/>
        </authorList>
    </citation>
    <scope>NUCLEOTIDE SEQUENCE</scope>
    <source>
        <strain evidence="2">171206Taipei</strain>
    </source>
</reference>
<evidence type="ECO:0000313" key="3">
    <source>
        <dbReference type="Proteomes" id="UP000636479"/>
    </source>
</evidence>
<dbReference type="AlphaFoldDB" id="A0A8H6SRB1"/>
<organism evidence="2 3">
    <name type="scientific">Mycena indigotica</name>
    <dbReference type="NCBI Taxonomy" id="2126181"/>
    <lineage>
        <taxon>Eukaryota</taxon>
        <taxon>Fungi</taxon>
        <taxon>Dikarya</taxon>
        <taxon>Basidiomycota</taxon>
        <taxon>Agaricomycotina</taxon>
        <taxon>Agaricomycetes</taxon>
        <taxon>Agaricomycetidae</taxon>
        <taxon>Agaricales</taxon>
        <taxon>Marasmiineae</taxon>
        <taxon>Mycenaceae</taxon>
        <taxon>Mycena</taxon>
    </lineage>
</organism>
<dbReference type="InterPro" id="IPR013785">
    <property type="entry name" value="Aldolase_TIM"/>
</dbReference>
<dbReference type="InterPro" id="IPR045247">
    <property type="entry name" value="Oye-like"/>
</dbReference>
<dbReference type="Proteomes" id="UP000636479">
    <property type="component" value="Unassembled WGS sequence"/>
</dbReference>
<dbReference type="Gene3D" id="3.20.20.70">
    <property type="entry name" value="Aldolase class I"/>
    <property type="match status" value="1"/>
</dbReference>
<accession>A0A8H6SRB1</accession>
<dbReference type="Pfam" id="PF00724">
    <property type="entry name" value="Oxidored_FMN"/>
    <property type="match status" value="1"/>
</dbReference>
<dbReference type="InterPro" id="IPR001155">
    <property type="entry name" value="OxRdtase_FMN_N"/>
</dbReference>
<evidence type="ECO:0000259" key="1">
    <source>
        <dbReference type="Pfam" id="PF00724"/>
    </source>
</evidence>
<dbReference type="RefSeq" id="XP_037220444.1">
    <property type="nucleotide sequence ID" value="XM_037362523.1"/>
</dbReference>
<dbReference type="GeneID" id="59345039"/>
<dbReference type="SUPFAM" id="SSF51395">
    <property type="entry name" value="FMN-linked oxidoreductases"/>
    <property type="match status" value="1"/>
</dbReference>